<comment type="caution">
    <text evidence="5">The sequence shown here is derived from an EMBL/GenBank/DDBJ whole genome shotgun (WGS) entry which is preliminary data.</text>
</comment>
<feature type="domain" description="EamA" evidence="4">
    <location>
        <begin position="14"/>
        <end position="140"/>
    </location>
</feature>
<dbReference type="Pfam" id="PF00892">
    <property type="entry name" value="EamA"/>
    <property type="match status" value="2"/>
</dbReference>
<gene>
    <name evidence="5" type="ORF">CHH57_05690</name>
</gene>
<comment type="similarity">
    <text evidence="2">Belongs to the EamA transporter family.</text>
</comment>
<dbReference type="GO" id="GO:0016020">
    <property type="term" value="C:membrane"/>
    <property type="evidence" value="ECO:0007669"/>
    <property type="project" value="InterPro"/>
</dbReference>
<name>A0AA91TTY9_NIACI</name>
<dbReference type="InterPro" id="IPR000620">
    <property type="entry name" value="EamA_dom"/>
</dbReference>
<dbReference type="RefSeq" id="WP_095329324.1">
    <property type="nucleotide sequence ID" value="NZ_NPBQ01000031.1"/>
</dbReference>
<organism evidence="5 6">
    <name type="scientific">Niallia circulans</name>
    <name type="common">Bacillus circulans</name>
    <dbReference type="NCBI Taxonomy" id="1397"/>
    <lineage>
        <taxon>Bacteria</taxon>
        <taxon>Bacillati</taxon>
        <taxon>Bacillota</taxon>
        <taxon>Bacilli</taxon>
        <taxon>Bacillales</taxon>
        <taxon>Bacillaceae</taxon>
        <taxon>Niallia</taxon>
    </lineage>
</organism>
<comment type="subcellular location">
    <subcellularLocation>
        <location evidence="1">Endomembrane system</location>
        <topology evidence="1">Multi-pass membrane protein</topology>
    </subcellularLocation>
</comment>
<feature type="transmembrane region" description="Helical" evidence="3">
    <location>
        <begin position="268"/>
        <end position="287"/>
    </location>
</feature>
<dbReference type="SUPFAM" id="SSF103481">
    <property type="entry name" value="Multidrug resistance efflux transporter EmrE"/>
    <property type="match status" value="2"/>
</dbReference>
<dbReference type="PANTHER" id="PTHR12715">
    <property type="entry name" value="TRANSPORTER, DRUG/METABOLITE EXPORTER FAMILY"/>
    <property type="match status" value="1"/>
</dbReference>
<dbReference type="PANTHER" id="PTHR12715:SF4">
    <property type="entry name" value="EAMA DOMAIN-CONTAINING PROTEIN"/>
    <property type="match status" value="1"/>
</dbReference>
<keyword evidence="3" id="KW-0472">Membrane</keyword>
<evidence type="ECO:0000256" key="1">
    <source>
        <dbReference type="ARBA" id="ARBA00004127"/>
    </source>
</evidence>
<feature type="transmembrane region" description="Helical" evidence="3">
    <location>
        <begin position="39"/>
        <end position="58"/>
    </location>
</feature>
<feature type="transmembrane region" description="Helical" evidence="3">
    <location>
        <begin position="70"/>
        <end position="89"/>
    </location>
</feature>
<feature type="transmembrane region" description="Helical" evidence="3">
    <location>
        <begin position="126"/>
        <end position="146"/>
    </location>
</feature>
<feature type="transmembrane region" description="Helical" evidence="3">
    <location>
        <begin position="213"/>
        <end position="233"/>
    </location>
</feature>
<evidence type="ECO:0000256" key="3">
    <source>
        <dbReference type="SAM" id="Phobius"/>
    </source>
</evidence>
<feature type="transmembrane region" description="Helical" evidence="3">
    <location>
        <begin position="180"/>
        <end position="201"/>
    </location>
</feature>
<dbReference type="Proteomes" id="UP000216961">
    <property type="component" value="Unassembled WGS sequence"/>
</dbReference>
<feature type="transmembrane region" description="Helical" evidence="3">
    <location>
        <begin position="245"/>
        <end position="262"/>
    </location>
</feature>
<evidence type="ECO:0000259" key="4">
    <source>
        <dbReference type="Pfam" id="PF00892"/>
    </source>
</evidence>
<keyword evidence="3" id="KW-0812">Transmembrane</keyword>
<evidence type="ECO:0000256" key="2">
    <source>
        <dbReference type="ARBA" id="ARBA00007362"/>
    </source>
</evidence>
<proteinExistence type="inferred from homology"/>
<feature type="domain" description="EamA" evidence="4">
    <location>
        <begin position="150"/>
        <end position="283"/>
    </location>
</feature>
<reference evidence="5 6" key="1">
    <citation type="submission" date="2017-07" db="EMBL/GenBank/DDBJ databases">
        <title>Isolation and whole genome analysis of endospore-forming bacteria from heroin.</title>
        <authorList>
            <person name="Kalinowski J."/>
            <person name="Ahrens B."/>
            <person name="Al-Dilaimi A."/>
            <person name="Winkler A."/>
            <person name="Wibberg D."/>
            <person name="Schleenbecker U."/>
            <person name="Ruckert C."/>
            <person name="Wolfel R."/>
            <person name="Grass G."/>
        </authorList>
    </citation>
    <scope>NUCLEOTIDE SEQUENCE [LARGE SCALE GENOMIC DNA]</scope>
    <source>
        <strain evidence="5 6">7521-2</strain>
    </source>
</reference>
<feature type="transmembrane region" description="Helical" evidence="3">
    <location>
        <begin position="7"/>
        <end position="27"/>
    </location>
</feature>
<dbReference type="InterPro" id="IPR052756">
    <property type="entry name" value="Alkyne_AA_exporter"/>
</dbReference>
<dbReference type="AlphaFoldDB" id="A0AA91TTY9"/>
<dbReference type="InterPro" id="IPR037185">
    <property type="entry name" value="EmrE-like"/>
</dbReference>
<keyword evidence="3" id="KW-1133">Transmembrane helix</keyword>
<accession>A0AA91TTY9</accession>
<evidence type="ECO:0000313" key="5">
    <source>
        <dbReference type="EMBL" id="PAD84180.1"/>
    </source>
</evidence>
<feature type="transmembrane region" description="Helical" evidence="3">
    <location>
        <begin position="95"/>
        <end position="117"/>
    </location>
</feature>
<protein>
    <submittedName>
        <fullName evidence="5">EamA family transporter</fullName>
    </submittedName>
</protein>
<sequence>MPYKLNIRIVVANCLIIFLWGSAFTGIRVGLQSYTPEHLALFRMLVGSILLIGIAIIFKMKLPEFKDIPIIFLFGFLGFTVYHLALNIGEKTVSSGIASLLVSTTPIICAFLAGWFLQEKFGISKWIGSIISFFGVALISLGTWGFGTGSGILFILIASISESFYFVFQTHYIKKYGFFAFTVYTIIAGTICMLFLLPGLVEEITKSSLESTLSVIYLGIFPTIIPYIILAYLTLRVGSSVATSSLYLTPALSFVIGWFWLGEKPTQVSLLGGLLILAGVSFIHLNLEKLQIRFNLRRRGFQK</sequence>
<dbReference type="EMBL" id="NPBQ01000031">
    <property type="protein sequence ID" value="PAD84180.1"/>
    <property type="molecule type" value="Genomic_DNA"/>
</dbReference>
<evidence type="ECO:0000313" key="6">
    <source>
        <dbReference type="Proteomes" id="UP000216961"/>
    </source>
</evidence>